<evidence type="ECO:0000313" key="6">
    <source>
        <dbReference type="Proteomes" id="UP001431783"/>
    </source>
</evidence>
<accession>A0AAW1UEL0</accession>
<dbReference type="PANTHER" id="PTHR22940:SF4">
    <property type="entry name" value="PROTEIN TIMELESS HOMOLOG"/>
    <property type="match status" value="1"/>
</dbReference>
<dbReference type="AlphaFoldDB" id="A0AAW1UEL0"/>
<protein>
    <recommendedName>
        <fullName evidence="4">Timeless N-terminal domain-containing protein</fullName>
    </recommendedName>
</protein>
<organism evidence="5 6">
    <name type="scientific">Henosepilachna vigintioctopunctata</name>
    <dbReference type="NCBI Taxonomy" id="420089"/>
    <lineage>
        <taxon>Eukaryota</taxon>
        <taxon>Metazoa</taxon>
        <taxon>Ecdysozoa</taxon>
        <taxon>Arthropoda</taxon>
        <taxon>Hexapoda</taxon>
        <taxon>Insecta</taxon>
        <taxon>Pterygota</taxon>
        <taxon>Neoptera</taxon>
        <taxon>Endopterygota</taxon>
        <taxon>Coleoptera</taxon>
        <taxon>Polyphaga</taxon>
        <taxon>Cucujiformia</taxon>
        <taxon>Coccinelloidea</taxon>
        <taxon>Coccinellidae</taxon>
        <taxon>Epilachninae</taxon>
        <taxon>Epilachnini</taxon>
        <taxon>Henosepilachna</taxon>
    </lineage>
</organism>
<feature type="domain" description="Timeless N-terminal" evidence="4">
    <location>
        <begin position="6"/>
        <end position="132"/>
    </location>
</feature>
<comment type="caution">
    <text evidence="5">The sequence shown here is derived from an EMBL/GenBank/DDBJ whole genome shotgun (WGS) entry which is preliminary data.</text>
</comment>
<dbReference type="GO" id="GO:0043111">
    <property type="term" value="P:replication fork arrest"/>
    <property type="evidence" value="ECO:0007669"/>
    <property type="project" value="TreeGrafter"/>
</dbReference>
<proteinExistence type="predicted"/>
<keyword evidence="6" id="KW-1185">Reference proteome</keyword>
<evidence type="ECO:0000259" key="4">
    <source>
        <dbReference type="Pfam" id="PF04821"/>
    </source>
</evidence>
<gene>
    <name evidence="5" type="ORF">WA026_003864</name>
</gene>
<dbReference type="Proteomes" id="UP001431783">
    <property type="component" value="Unassembled WGS sequence"/>
</dbReference>
<dbReference type="GO" id="GO:0006281">
    <property type="term" value="P:DNA repair"/>
    <property type="evidence" value="ECO:0007669"/>
    <property type="project" value="TreeGrafter"/>
</dbReference>
<comment type="subcellular location">
    <subcellularLocation>
        <location evidence="1">Nucleus</location>
    </subcellularLocation>
</comment>
<dbReference type="Pfam" id="PF04821">
    <property type="entry name" value="TIMELESS"/>
    <property type="match status" value="1"/>
</dbReference>
<evidence type="ECO:0000256" key="1">
    <source>
        <dbReference type="ARBA" id="ARBA00004123"/>
    </source>
</evidence>
<dbReference type="InterPro" id="IPR044998">
    <property type="entry name" value="Timeless"/>
</dbReference>
<dbReference type="GO" id="GO:0009649">
    <property type="term" value="P:entrainment of circadian clock"/>
    <property type="evidence" value="ECO:0007669"/>
    <property type="project" value="TreeGrafter"/>
</dbReference>
<evidence type="ECO:0000256" key="2">
    <source>
        <dbReference type="ARBA" id="ARBA00023242"/>
    </source>
</evidence>
<dbReference type="EMBL" id="JARQZJ010000061">
    <property type="protein sequence ID" value="KAK9879048.1"/>
    <property type="molecule type" value="Genomic_DNA"/>
</dbReference>
<dbReference type="GO" id="GO:0003677">
    <property type="term" value="F:DNA binding"/>
    <property type="evidence" value="ECO:0007669"/>
    <property type="project" value="TreeGrafter"/>
</dbReference>
<dbReference type="GO" id="GO:0000076">
    <property type="term" value="P:DNA replication checkpoint signaling"/>
    <property type="evidence" value="ECO:0007669"/>
    <property type="project" value="TreeGrafter"/>
</dbReference>
<evidence type="ECO:0000256" key="3">
    <source>
        <dbReference type="ARBA" id="ARBA00023306"/>
    </source>
</evidence>
<sequence length="137" mass="15992">MEFNWEYTDRGDDNSLIIERILVLIRNILYVPADPLIERRPDNDANTHDQVSWALHESGILDIILYIASSAHEQAYHVYILEILSHLLREQNATELGKTELHRNHAEKVKNEAELVTIRHREAIKKQQKTKQFSGAR</sequence>
<dbReference type="GO" id="GO:0031298">
    <property type="term" value="C:replication fork protection complex"/>
    <property type="evidence" value="ECO:0007669"/>
    <property type="project" value="TreeGrafter"/>
</dbReference>
<dbReference type="PANTHER" id="PTHR22940">
    <property type="entry name" value="TIMEOUT/TIMELESS-2"/>
    <property type="match status" value="1"/>
</dbReference>
<dbReference type="InterPro" id="IPR006906">
    <property type="entry name" value="Timeless_N"/>
</dbReference>
<keyword evidence="2" id="KW-0539">Nucleus</keyword>
<evidence type="ECO:0000313" key="5">
    <source>
        <dbReference type="EMBL" id="KAK9879048.1"/>
    </source>
</evidence>
<reference evidence="5 6" key="1">
    <citation type="submission" date="2023-03" db="EMBL/GenBank/DDBJ databases">
        <title>Genome insight into feeding habits of ladybird beetles.</title>
        <authorList>
            <person name="Li H.-S."/>
            <person name="Huang Y.-H."/>
            <person name="Pang H."/>
        </authorList>
    </citation>
    <scope>NUCLEOTIDE SEQUENCE [LARGE SCALE GENOMIC DNA]</scope>
    <source>
        <strain evidence="5">SYSU_2023b</strain>
        <tissue evidence="5">Whole body</tissue>
    </source>
</reference>
<keyword evidence="3" id="KW-0131">Cell cycle</keyword>
<name>A0AAW1UEL0_9CUCU</name>